<keyword evidence="7" id="KW-0032">Aminotransferase</keyword>
<evidence type="ECO:0000259" key="6">
    <source>
        <dbReference type="PROSITE" id="PS50949"/>
    </source>
</evidence>
<dbReference type="Gene3D" id="1.10.10.10">
    <property type="entry name" value="Winged helix-like DNA-binding domain superfamily/Winged helix DNA-binding domain"/>
    <property type="match status" value="1"/>
</dbReference>
<dbReference type="RefSeq" id="WP_250199272.1">
    <property type="nucleotide sequence ID" value="NZ_CP097636.1"/>
</dbReference>
<dbReference type="Gene3D" id="3.90.1150.10">
    <property type="entry name" value="Aspartate Aminotransferase, domain 1"/>
    <property type="match status" value="1"/>
</dbReference>
<dbReference type="PROSITE" id="PS50949">
    <property type="entry name" value="HTH_GNTR"/>
    <property type="match status" value="1"/>
</dbReference>
<dbReference type="InterPro" id="IPR051446">
    <property type="entry name" value="HTH_trans_reg/aminotransferase"/>
</dbReference>
<dbReference type="GO" id="GO:0008483">
    <property type="term" value="F:transaminase activity"/>
    <property type="evidence" value="ECO:0007669"/>
    <property type="project" value="UniProtKB-KW"/>
</dbReference>
<proteinExistence type="inferred from homology"/>
<dbReference type="InterPro" id="IPR036390">
    <property type="entry name" value="WH_DNA-bd_sf"/>
</dbReference>
<dbReference type="CDD" id="cd00609">
    <property type="entry name" value="AAT_like"/>
    <property type="match status" value="1"/>
</dbReference>
<dbReference type="SUPFAM" id="SSF46785">
    <property type="entry name" value="Winged helix' DNA-binding domain"/>
    <property type="match status" value="1"/>
</dbReference>
<evidence type="ECO:0000256" key="1">
    <source>
        <dbReference type="ARBA" id="ARBA00005384"/>
    </source>
</evidence>
<dbReference type="Pfam" id="PF00392">
    <property type="entry name" value="GntR"/>
    <property type="match status" value="1"/>
</dbReference>
<dbReference type="Proteomes" id="UP001056201">
    <property type="component" value="Chromosome 2"/>
</dbReference>
<dbReference type="EMBL" id="CP097636">
    <property type="protein sequence ID" value="URI11074.1"/>
    <property type="molecule type" value="Genomic_DNA"/>
</dbReference>
<dbReference type="InterPro" id="IPR036388">
    <property type="entry name" value="WH-like_DNA-bd_sf"/>
</dbReference>
<dbReference type="InterPro" id="IPR015421">
    <property type="entry name" value="PyrdxlP-dep_Trfase_major"/>
</dbReference>
<dbReference type="Gene3D" id="3.40.640.10">
    <property type="entry name" value="Type I PLP-dependent aspartate aminotransferase-like (Major domain)"/>
    <property type="match status" value="1"/>
</dbReference>
<dbReference type="PANTHER" id="PTHR46577">
    <property type="entry name" value="HTH-TYPE TRANSCRIPTIONAL REGULATORY PROTEIN GABR"/>
    <property type="match status" value="1"/>
</dbReference>
<dbReference type="SUPFAM" id="SSF53383">
    <property type="entry name" value="PLP-dependent transferases"/>
    <property type="match status" value="1"/>
</dbReference>
<dbReference type="InterPro" id="IPR004839">
    <property type="entry name" value="Aminotransferase_I/II_large"/>
</dbReference>
<dbReference type="PANTHER" id="PTHR46577:SF2">
    <property type="entry name" value="TRANSCRIPTIONAL REGULATORY PROTEIN"/>
    <property type="match status" value="1"/>
</dbReference>
<dbReference type="InterPro" id="IPR015424">
    <property type="entry name" value="PyrdxlP-dep_Trfase"/>
</dbReference>
<dbReference type="InterPro" id="IPR015422">
    <property type="entry name" value="PyrdxlP-dep_Trfase_small"/>
</dbReference>
<keyword evidence="7" id="KW-0808">Transferase</keyword>
<dbReference type="SMART" id="SM00345">
    <property type="entry name" value="HTH_GNTR"/>
    <property type="match status" value="1"/>
</dbReference>
<comment type="similarity">
    <text evidence="1">In the C-terminal section; belongs to the class-I pyridoxal-phosphate-dependent aminotransferase family.</text>
</comment>
<keyword evidence="2" id="KW-0663">Pyridoxal phosphate</keyword>
<evidence type="ECO:0000256" key="3">
    <source>
        <dbReference type="ARBA" id="ARBA00023015"/>
    </source>
</evidence>
<organism evidence="7 8">
    <name type="scientific">Aquincola tertiaricarbonis</name>
    <dbReference type="NCBI Taxonomy" id="391953"/>
    <lineage>
        <taxon>Bacteria</taxon>
        <taxon>Pseudomonadati</taxon>
        <taxon>Pseudomonadota</taxon>
        <taxon>Betaproteobacteria</taxon>
        <taxon>Burkholderiales</taxon>
        <taxon>Sphaerotilaceae</taxon>
        <taxon>Aquincola</taxon>
    </lineage>
</organism>
<feature type="domain" description="HTH gntR-type" evidence="6">
    <location>
        <begin position="10"/>
        <end position="78"/>
    </location>
</feature>
<keyword evidence="3" id="KW-0805">Transcription regulation</keyword>
<evidence type="ECO:0000256" key="5">
    <source>
        <dbReference type="ARBA" id="ARBA00023163"/>
    </source>
</evidence>
<protein>
    <submittedName>
        <fullName evidence="7">PLP-dependent aminotransferase family protein</fullName>
    </submittedName>
</protein>
<dbReference type="Pfam" id="PF00155">
    <property type="entry name" value="Aminotran_1_2"/>
    <property type="match status" value="1"/>
</dbReference>
<gene>
    <name evidence="7" type="ORF">MW290_19075</name>
</gene>
<keyword evidence="5" id="KW-0804">Transcription</keyword>
<reference evidence="7" key="1">
    <citation type="submission" date="2022-05" db="EMBL/GenBank/DDBJ databases">
        <title>An RpoN-dependent PEP-CTERM gene is involved in floc formation of an Aquincola tertiaricarbonis strain.</title>
        <authorList>
            <person name="Qiu D."/>
            <person name="Xia M."/>
        </authorList>
    </citation>
    <scope>NUCLEOTIDE SEQUENCE</scope>
    <source>
        <strain evidence="7">RN12</strain>
    </source>
</reference>
<keyword evidence="4" id="KW-0238">DNA-binding</keyword>
<keyword evidence="8" id="KW-1185">Reference proteome</keyword>
<accession>A0ABY4SDJ9</accession>
<evidence type="ECO:0000256" key="2">
    <source>
        <dbReference type="ARBA" id="ARBA00022898"/>
    </source>
</evidence>
<name>A0ABY4SDJ9_AQUTE</name>
<evidence type="ECO:0000313" key="7">
    <source>
        <dbReference type="EMBL" id="URI11074.1"/>
    </source>
</evidence>
<sequence>MITLNPESRTPLVTQIVDGFRQLITDQTLRGGAKLPSIRALAAAHSISVFTVVEAYDRLVAQGWVVSRSNAGFFVKRRATDTAAPAAAEADGADPRFDARWYLRHIFESRNLELKPGCGWLPNGWLFEDGVRRSLRQLASEGVELGGYGLPHGHMALRVLIAESLAEREVTAAAGQILLTQGSSQAFDLVARGLVRPGDTVMVDDPGYPNLMFMLRFLGARLVGVPRAPGGYDLAAFEELLAAHRPKVFFTQPRLQSPTNSVAPVAQLFQLLKLADQYGLTVVENDIYADLDPEQRPSLASLDQLRRVVYVGSYSKTISPNIRVGYLAARGELLEDLAQLKMVSGLTSSDITERLAFGALCEGRWRKHLKSLRDRLAQAHEGVARRLTDLGFELFSEPKAGMYLWARHPDLTDCIELSQQAAATGILLGPGHLFLAEPRPTGWLRFNVAFSDDERLYRFLDQQIRLHHPGAAA</sequence>
<evidence type="ECO:0000313" key="8">
    <source>
        <dbReference type="Proteomes" id="UP001056201"/>
    </source>
</evidence>
<dbReference type="CDD" id="cd07377">
    <property type="entry name" value="WHTH_GntR"/>
    <property type="match status" value="1"/>
</dbReference>
<dbReference type="InterPro" id="IPR000524">
    <property type="entry name" value="Tscrpt_reg_HTH_GntR"/>
</dbReference>
<evidence type="ECO:0000256" key="4">
    <source>
        <dbReference type="ARBA" id="ARBA00023125"/>
    </source>
</evidence>